<protein>
    <submittedName>
        <fullName evidence="2">Uncharacterized protein</fullName>
    </submittedName>
</protein>
<keyword evidence="1" id="KW-1133">Transmembrane helix</keyword>
<evidence type="ECO:0000313" key="2">
    <source>
        <dbReference type="EMBL" id="AEM80917.1"/>
    </source>
</evidence>
<feature type="transmembrane region" description="Helical" evidence="1">
    <location>
        <begin position="119"/>
        <end position="136"/>
    </location>
</feature>
<dbReference type="eggNOG" id="ENOG5031IS6">
    <property type="taxonomic scope" value="Bacteria"/>
</dbReference>
<dbReference type="Proteomes" id="UP000008703">
    <property type="component" value="Chromosome"/>
</dbReference>
<reference evidence="2" key="1">
    <citation type="submission" date="2011-08" db="EMBL/GenBank/DDBJ databases">
        <title>Complete sequence of chromosome of Streptomyces violaceusniger Tu 4113.</title>
        <authorList>
            <consortium name="US DOE Joint Genome Institute"/>
            <person name="Lucas S."/>
            <person name="Han J."/>
            <person name="Lapidus A."/>
            <person name="Cheng J.-F."/>
            <person name="Goodwin L."/>
            <person name="Pitluck S."/>
            <person name="Peters L."/>
            <person name="Ivanova N."/>
            <person name="Daligault H."/>
            <person name="Detter J.C."/>
            <person name="Han C."/>
            <person name="Tapia R."/>
            <person name="Land M."/>
            <person name="Hauser L."/>
            <person name="Kyrpides N."/>
            <person name="Ivanova N."/>
            <person name="Pagani I."/>
            <person name="Hagen A."/>
            <person name="Katz L."/>
            <person name="Fiedler H.-P."/>
            <person name="Keasling J."/>
            <person name="Fortman J."/>
            <person name="Woyke T."/>
        </authorList>
    </citation>
    <scope>NUCLEOTIDE SEQUENCE [LARGE SCALE GENOMIC DNA]</scope>
    <source>
        <strain evidence="2">Tu 4113</strain>
    </source>
</reference>
<sequence>MGPGVCHALGLTMLGITEWVRADLKDATSMTSHGYLKGMVEFAGSLADTDWYQPAVDLYDHVSLGEPRAALWAAVIMALVVRLNRYGPQEAQLLLSWVAAAYCLLATLALLPYLAAPGAGVILLLALSGGVVNVATR</sequence>
<name>G2PAA8_STRV4</name>
<evidence type="ECO:0000256" key="1">
    <source>
        <dbReference type="SAM" id="Phobius"/>
    </source>
</evidence>
<dbReference type="EMBL" id="CP002994">
    <property type="protein sequence ID" value="AEM80917.1"/>
    <property type="molecule type" value="Genomic_DNA"/>
</dbReference>
<gene>
    <name evidence="2" type="ORF">Strvi_1161</name>
</gene>
<feature type="transmembrane region" description="Helical" evidence="1">
    <location>
        <begin position="93"/>
        <end position="113"/>
    </location>
</feature>
<dbReference type="HOGENOM" id="CLU_1864092_0_0_11"/>
<proteinExistence type="predicted"/>
<keyword evidence="3" id="KW-1185">Reference proteome</keyword>
<dbReference type="KEGG" id="svl:Strvi_1161"/>
<feature type="transmembrane region" description="Helical" evidence="1">
    <location>
        <begin position="69"/>
        <end position="86"/>
    </location>
</feature>
<keyword evidence="1" id="KW-0812">Transmembrane</keyword>
<keyword evidence="1" id="KW-0472">Membrane</keyword>
<dbReference type="AlphaFoldDB" id="G2PAA8"/>
<accession>G2PAA8</accession>
<evidence type="ECO:0000313" key="3">
    <source>
        <dbReference type="Proteomes" id="UP000008703"/>
    </source>
</evidence>
<organism evidence="2 3">
    <name type="scientific">Streptomyces violaceusniger (strain Tu 4113)</name>
    <dbReference type="NCBI Taxonomy" id="653045"/>
    <lineage>
        <taxon>Bacteria</taxon>
        <taxon>Bacillati</taxon>
        <taxon>Actinomycetota</taxon>
        <taxon>Actinomycetes</taxon>
        <taxon>Kitasatosporales</taxon>
        <taxon>Streptomycetaceae</taxon>
        <taxon>Streptomyces</taxon>
        <taxon>Streptomyces violaceusniger group</taxon>
    </lineage>
</organism>